<organism evidence="2 3">
    <name type="scientific">Tamaricihabitans halophyticus</name>
    <dbReference type="NCBI Taxonomy" id="1262583"/>
    <lineage>
        <taxon>Bacteria</taxon>
        <taxon>Bacillati</taxon>
        <taxon>Actinomycetota</taxon>
        <taxon>Actinomycetes</taxon>
        <taxon>Pseudonocardiales</taxon>
        <taxon>Pseudonocardiaceae</taxon>
        <taxon>Tamaricihabitans</taxon>
    </lineage>
</organism>
<dbReference type="Proteomes" id="UP000294911">
    <property type="component" value="Unassembled WGS sequence"/>
</dbReference>
<protein>
    <submittedName>
        <fullName evidence="2">Imidazolonepropionase-like amidohydrolase</fullName>
    </submittedName>
</protein>
<keyword evidence="2" id="KW-0378">Hydrolase</keyword>
<dbReference type="Pfam" id="PF01979">
    <property type="entry name" value="Amidohydro_1"/>
    <property type="match status" value="1"/>
</dbReference>
<dbReference type="InterPro" id="IPR057744">
    <property type="entry name" value="OTAase-like"/>
</dbReference>
<dbReference type="Gene3D" id="2.30.40.10">
    <property type="entry name" value="Urease, subunit C, domain 1"/>
    <property type="match status" value="1"/>
</dbReference>
<name>A0A4R2QYQ6_9PSEU</name>
<dbReference type="Gene3D" id="3.20.20.140">
    <property type="entry name" value="Metal-dependent hydrolases"/>
    <property type="match status" value="1"/>
</dbReference>
<evidence type="ECO:0000259" key="1">
    <source>
        <dbReference type="Pfam" id="PF01979"/>
    </source>
</evidence>
<keyword evidence="3" id="KW-1185">Reference proteome</keyword>
<gene>
    <name evidence="2" type="ORF">EV191_103394</name>
</gene>
<dbReference type="InterPro" id="IPR032466">
    <property type="entry name" value="Metal_Hydrolase"/>
</dbReference>
<dbReference type="InterPro" id="IPR011059">
    <property type="entry name" value="Metal-dep_hydrolase_composite"/>
</dbReference>
<evidence type="ECO:0000313" key="3">
    <source>
        <dbReference type="Proteomes" id="UP000294911"/>
    </source>
</evidence>
<dbReference type="AlphaFoldDB" id="A0A4R2QYQ6"/>
<dbReference type="InterPro" id="IPR051781">
    <property type="entry name" value="Metallo-dep_Hydrolase"/>
</dbReference>
<dbReference type="SUPFAM" id="SSF51556">
    <property type="entry name" value="Metallo-dependent hydrolases"/>
    <property type="match status" value="1"/>
</dbReference>
<comment type="caution">
    <text evidence="2">The sequence shown here is derived from an EMBL/GenBank/DDBJ whole genome shotgun (WGS) entry which is preliminary data.</text>
</comment>
<dbReference type="PANTHER" id="PTHR43135:SF3">
    <property type="entry name" value="ALPHA-D-RIBOSE 1-METHYLPHOSPHONATE 5-TRIPHOSPHATE DIPHOSPHATASE"/>
    <property type="match status" value="1"/>
</dbReference>
<evidence type="ECO:0000313" key="2">
    <source>
        <dbReference type="EMBL" id="TCP54349.1"/>
    </source>
</evidence>
<dbReference type="SUPFAM" id="SSF51338">
    <property type="entry name" value="Composite domain of metallo-dependent hydrolases"/>
    <property type="match status" value="1"/>
</dbReference>
<dbReference type="PANTHER" id="PTHR43135">
    <property type="entry name" value="ALPHA-D-RIBOSE 1-METHYLPHOSPHONATE 5-TRIPHOSPHATE DIPHOSPHATASE"/>
    <property type="match status" value="1"/>
</dbReference>
<feature type="domain" description="Amidohydrolase-related" evidence="1">
    <location>
        <begin position="56"/>
        <end position="406"/>
    </location>
</feature>
<dbReference type="OrthoDB" id="3514520at2"/>
<dbReference type="EMBL" id="SLXQ01000003">
    <property type="protein sequence ID" value="TCP54349.1"/>
    <property type="molecule type" value="Genomic_DNA"/>
</dbReference>
<sequence length="410" mass="43167">MPEMLVIENVTLLDCVSPEPIEGATVVVEGTQIKEVSTTTPPASAGARVIDGRGKTLLPGLIDCHVHLGAIDVNVLEQHRNYPASLAALKVGRIMRETLRQGFTTVRDAGGADYGFRLAVEQGLVDGPRVLVANRPLSQTGGHGDFRRMAEVDDPLSCCSEIGYVMQVCDGEGEVLKAAREQIRRGANQIKIMASGGAMSPTDALDAVQFTTAELQAAVTAARGAGIPVMAHAIAPEAIQNCVAAGVRSIEHGNLIDEPTARMMAEAGTYLVPTMSVYQNLYERGAEYGVPEHSMGKVRFALEQAGNSLETALRNGVRIASGSDLLGESARDKAREFELKADVLGAYPAIVSGTRTSAELLGLEAEIGTVEVGKRADLLLVDGDPLADLGLLRKPGGLAAVIKDGRPIAD</sequence>
<reference evidence="2 3" key="1">
    <citation type="submission" date="2019-03" db="EMBL/GenBank/DDBJ databases">
        <title>Genomic Encyclopedia of Type Strains, Phase IV (KMG-IV): sequencing the most valuable type-strain genomes for metagenomic binning, comparative biology and taxonomic classification.</title>
        <authorList>
            <person name="Goeker M."/>
        </authorList>
    </citation>
    <scope>NUCLEOTIDE SEQUENCE [LARGE SCALE GENOMIC DNA]</scope>
    <source>
        <strain evidence="2 3">DSM 45765</strain>
    </source>
</reference>
<proteinExistence type="predicted"/>
<dbReference type="GO" id="GO:0016810">
    <property type="term" value="F:hydrolase activity, acting on carbon-nitrogen (but not peptide) bonds"/>
    <property type="evidence" value="ECO:0007669"/>
    <property type="project" value="InterPro"/>
</dbReference>
<accession>A0A4R2QYQ6</accession>
<dbReference type="CDD" id="cd01299">
    <property type="entry name" value="Met_dep_hydrolase_A"/>
    <property type="match status" value="1"/>
</dbReference>
<dbReference type="InterPro" id="IPR006680">
    <property type="entry name" value="Amidohydro-rel"/>
</dbReference>